<comment type="caution">
    <text evidence="2">The sequence shown here is derived from an EMBL/GenBank/DDBJ whole genome shotgun (WGS) entry which is preliminary data.</text>
</comment>
<protein>
    <submittedName>
        <fullName evidence="2">Spore cortex biosynthesis protein YabQ</fullName>
    </submittedName>
</protein>
<proteinExistence type="predicted"/>
<accession>A0A4R1Q1X5</accession>
<reference evidence="2 3" key="1">
    <citation type="submission" date="2019-03" db="EMBL/GenBank/DDBJ databases">
        <title>Genomic Encyclopedia of Type Strains, Phase IV (KMG-IV): sequencing the most valuable type-strain genomes for metagenomic binning, comparative biology and taxonomic classification.</title>
        <authorList>
            <person name="Goeker M."/>
        </authorList>
    </citation>
    <scope>NUCLEOTIDE SEQUENCE [LARGE SCALE GENOMIC DNA]</scope>
    <source>
        <strain evidence="2 3">DSM 15969</strain>
    </source>
</reference>
<dbReference type="Proteomes" id="UP000295063">
    <property type="component" value="Unassembled WGS sequence"/>
</dbReference>
<feature type="transmembrane region" description="Helical" evidence="1">
    <location>
        <begin position="112"/>
        <end position="132"/>
    </location>
</feature>
<feature type="transmembrane region" description="Helical" evidence="1">
    <location>
        <begin position="6"/>
        <end position="26"/>
    </location>
</feature>
<sequence length="158" mass="18379">MELYGQIQIFLGTLLTGALLGIIFDFYRVLRGVFRPRFIATTMADLVYWIVATATVLVSLLLYNWLELRLYVFLGLLGGAAGYYRLFSRYAIYLMIRMMRFVGWLLRWGKKAFVCIVIVPLSFVLRILAWPLHSTRRQLGRVWRKISAMKPKDQPPPA</sequence>
<keyword evidence="1" id="KW-0812">Transmembrane</keyword>
<evidence type="ECO:0000256" key="1">
    <source>
        <dbReference type="SAM" id="Phobius"/>
    </source>
</evidence>
<name>A0A4R1Q1X5_9FIRM</name>
<dbReference type="EMBL" id="SLUI01000004">
    <property type="protein sequence ID" value="TCL38338.1"/>
    <property type="molecule type" value="Genomic_DNA"/>
</dbReference>
<dbReference type="RefSeq" id="WP_132078194.1">
    <property type="nucleotide sequence ID" value="NZ_DALZLR010000012.1"/>
</dbReference>
<feature type="transmembrane region" description="Helical" evidence="1">
    <location>
        <begin position="46"/>
        <end position="65"/>
    </location>
</feature>
<dbReference type="Pfam" id="PF09578">
    <property type="entry name" value="Spore_YabQ"/>
    <property type="match status" value="1"/>
</dbReference>
<keyword evidence="3" id="KW-1185">Reference proteome</keyword>
<gene>
    <name evidence="2" type="ORF">EV210_104322</name>
</gene>
<dbReference type="AlphaFoldDB" id="A0A4R1Q1X5"/>
<keyword evidence="1" id="KW-0472">Membrane</keyword>
<feature type="transmembrane region" description="Helical" evidence="1">
    <location>
        <begin position="71"/>
        <end position="92"/>
    </location>
</feature>
<dbReference type="OrthoDB" id="1685240at2"/>
<organism evidence="2 3">
    <name type="scientific">Anaerospora hongkongensis</name>
    <dbReference type="NCBI Taxonomy" id="244830"/>
    <lineage>
        <taxon>Bacteria</taxon>
        <taxon>Bacillati</taxon>
        <taxon>Bacillota</taxon>
        <taxon>Negativicutes</taxon>
        <taxon>Selenomonadales</taxon>
        <taxon>Sporomusaceae</taxon>
        <taxon>Anaerospora</taxon>
    </lineage>
</organism>
<dbReference type="NCBIfam" id="TIGR02893">
    <property type="entry name" value="spore_yabQ"/>
    <property type="match status" value="1"/>
</dbReference>
<evidence type="ECO:0000313" key="2">
    <source>
        <dbReference type="EMBL" id="TCL38338.1"/>
    </source>
</evidence>
<dbReference type="InterPro" id="IPR019074">
    <property type="entry name" value="YabQ"/>
</dbReference>
<evidence type="ECO:0000313" key="3">
    <source>
        <dbReference type="Proteomes" id="UP000295063"/>
    </source>
</evidence>
<keyword evidence="1" id="KW-1133">Transmembrane helix</keyword>